<evidence type="ECO:0000313" key="2">
    <source>
        <dbReference type="Proteomes" id="UP001458415"/>
    </source>
</evidence>
<dbReference type="EMBL" id="JBEPCU010000351">
    <property type="protein sequence ID" value="MER6979313.1"/>
    <property type="molecule type" value="Genomic_DNA"/>
</dbReference>
<gene>
    <name evidence="1" type="ORF">ABT317_20555</name>
</gene>
<dbReference type="InterPro" id="IPR027417">
    <property type="entry name" value="P-loop_NTPase"/>
</dbReference>
<evidence type="ECO:0000313" key="1">
    <source>
        <dbReference type="EMBL" id="MER6979313.1"/>
    </source>
</evidence>
<protein>
    <recommendedName>
        <fullName evidence="3">NB-ARC domain-containing protein</fullName>
    </recommendedName>
</protein>
<keyword evidence="2" id="KW-1185">Reference proteome</keyword>
<accession>A0ABV1W539</accession>
<proteinExistence type="predicted"/>
<comment type="caution">
    <text evidence="1">The sequence shown here is derived from an EMBL/GenBank/DDBJ whole genome shotgun (WGS) entry which is preliminary data.</text>
</comment>
<reference evidence="1 2" key="1">
    <citation type="submission" date="2024-06" db="EMBL/GenBank/DDBJ databases">
        <title>The Natural Products Discovery Center: Release of the First 8490 Sequenced Strains for Exploring Actinobacteria Biosynthetic Diversity.</title>
        <authorList>
            <person name="Kalkreuter E."/>
            <person name="Kautsar S.A."/>
            <person name="Yang D."/>
            <person name="Bader C.D."/>
            <person name="Teijaro C.N."/>
            <person name="Fluegel L."/>
            <person name="Davis C.M."/>
            <person name="Simpson J.R."/>
            <person name="Lauterbach L."/>
            <person name="Steele A.D."/>
            <person name="Gui C."/>
            <person name="Meng S."/>
            <person name="Li G."/>
            <person name="Viehrig K."/>
            <person name="Ye F."/>
            <person name="Su P."/>
            <person name="Kiefer A.F."/>
            <person name="Nichols A."/>
            <person name="Cepeda A.J."/>
            <person name="Yan W."/>
            <person name="Fan B."/>
            <person name="Jiang Y."/>
            <person name="Adhikari A."/>
            <person name="Zheng C.-J."/>
            <person name="Schuster L."/>
            <person name="Cowan T.M."/>
            <person name="Smanski M.J."/>
            <person name="Chevrette M.G."/>
            <person name="De Carvalho L.P.S."/>
            <person name="Shen B."/>
        </authorList>
    </citation>
    <scope>NUCLEOTIDE SEQUENCE [LARGE SCALE GENOMIC DNA]</scope>
    <source>
        <strain evidence="1 2">NPDC000634</strain>
    </source>
</reference>
<dbReference type="Gene3D" id="3.40.50.300">
    <property type="entry name" value="P-loop containing nucleotide triphosphate hydrolases"/>
    <property type="match status" value="1"/>
</dbReference>
<sequence>MLTGMGGVGKTQLAADYARTAWDTGGLDVLLWITADSRSSVVAAYAQAGVELCRADPDNSEQAARTFLAWLTPNPGSGRAGG</sequence>
<dbReference type="SUPFAM" id="SSF52540">
    <property type="entry name" value="P-loop containing nucleoside triphosphate hydrolases"/>
    <property type="match status" value="1"/>
</dbReference>
<organism evidence="1 2">
    <name type="scientific">Streptomyces carpinensis</name>
    <dbReference type="NCBI Taxonomy" id="66369"/>
    <lineage>
        <taxon>Bacteria</taxon>
        <taxon>Bacillati</taxon>
        <taxon>Actinomycetota</taxon>
        <taxon>Actinomycetes</taxon>
        <taxon>Kitasatosporales</taxon>
        <taxon>Streptomycetaceae</taxon>
        <taxon>Streptomyces</taxon>
    </lineage>
</organism>
<name>A0ABV1W539_9ACTN</name>
<dbReference type="Proteomes" id="UP001458415">
    <property type="component" value="Unassembled WGS sequence"/>
</dbReference>
<evidence type="ECO:0008006" key="3">
    <source>
        <dbReference type="Google" id="ProtNLM"/>
    </source>
</evidence>